<evidence type="ECO:0000256" key="1">
    <source>
        <dbReference type="ARBA" id="ARBA00007521"/>
    </source>
</evidence>
<dbReference type="GO" id="GO:0003677">
    <property type="term" value="F:DNA binding"/>
    <property type="evidence" value="ECO:0007669"/>
    <property type="project" value="InterPro"/>
</dbReference>
<dbReference type="Proteomes" id="UP001213015">
    <property type="component" value="Unassembled WGS sequence"/>
</dbReference>
<reference evidence="3" key="1">
    <citation type="submission" date="2022-01" db="EMBL/GenBank/DDBJ databases">
        <title>VMRC isolate genome collection.</title>
        <authorList>
            <person name="France M."/>
            <person name="Rutt L."/>
            <person name="Humphrys M."/>
            <person name="Ravel J."/>
        </authorList>
    </citation>
    <scope>NUCLEOTIDE SEQUENCE</scope>
    <source>
        <strain evidence="3">C0127B5</strain>
    </source>
</reference>
<dbReference type="GeneID" id="97459621"/>
<evidence type="ECO:0000313" key="3">
    <source>
        <dbReference type="EMBL" id="MCZ3844222.1"/>
    </source>
</evidence>
<dbReference type="EMBL" id="JAKHLF010000001">
    <property type="protein sequence ID" value="MCZ3844222.1"/>
    <property type="molecule type" value="Genomic_DNA"/>
</dbReference>
<protein>
    <submittedName>
        <fullName evidence="3">Type II toxin-antitoxin system PemK/MazF family toxin</fullName>
    </submittedName>
</protein>
<organism evidence="3 4">
    <name type="scientific">Lactobacillus mulieris</name>
    <dbReference type="NCBI Taxonomy" id="2508708"/>
    <lineage>
        <taxon>Bacteria</taxon>
        <taxon>Bacillati</taxon>
        <taxon>Bacillota</taxon>
        <taxon>Bacilli</taxon>
        <taxon>Lactobacillales</taxon>
        <taxon>Lactobacillaceae</taxon>
        <taxon>Lactobacillus</taxon>
    </lineage>
</organism>
<comment type="caution">
    <text evidence="3">The sequence shown here is derived from an EMBL/GenBank/DDBJ whole genome shotgun (WGS) entry which is preliminary data.</text>
</comment>
<dbReference type="SUPFAM" id="SSF50118">
    <property type="entry name" value="Cell growth inhibitor/plasmid maintenance toxic component"/>
    <property type="match status" value="1"/>
</dbReference>
<dbReference type="Gene3D" id="2.30.30.110">
    <property type="match status" value="1"/>
</dbReference>
<sequence length="110" mass="13119">MEPMDIYIANVPFDENNRSKVRPALVIEISQDSVMVFKITSQFKNKSIQIKNLYYPIEEWNQAGLKKQSYVDIHKLYKLPQKWIFRQQPIGKLTDNDKLGLFNFIKRKQK</sequence>
<dbReference type="RefSeq" id="WP_006586804.1">
    <property type="nucleotide sequence ID" value="NZ_CABMGH010000001.1"/>
</dbReference>
<comment type="similarity">
    <text evidence="1">Belongs to the PemK/MazF family.</text>
</comment>
<keyword evidence="2" id="KW-1277">Toxin-antitoxin system</keyword>
<evidence type="ECO:0000256" key="2">
    <source>
        <dbReference type="ARBA" id="ARBA00022649"/>
    </source>
</evidence>
<dbReference type="InterPro" id="IPR011067">
    <property type="entry name" value="Plasmid_toxin/cell-grow_inhib"/>
</dbReference>
<dbReference type="Pfam" id="PF02452">
    <property type="entry name" value="PemK_toxin"/>
    <property type="match status" value="1"/>
</dbReference>
<proteinExistence type="inferred from homology"/>
<dbReference type="InterPro" id="IPR003477">
    <property type="entry name" value="PemK-like"/>
</dbReference>
<accession>A0AAP3M3J9</accession>
<gene>
    <name evidence="3" type="ORF">L2422_01610</name>
</gene>
<dbReference type="AlphaFoldDB" id="A0AAP3M3J9"/>
<evidence type="ECO:0000313" key="4">
    <source>
        <dbReference type="Proteomes" id="UP001213015"/>
    </source>
</evidence>
<name>A0AAP3M3J9_9LACO</name>